<dbReference type="Proteomes" id="UP000595437">
    <property type="component" value="Chromosome 13"/>
</dbReference>
<dbReference type="Pfam" id="PF00098">
    <property type="entry name" value="zf-CCHC"/>
    <property type="match status" value="1"/>
</dbReference>
<dbReference type="Gene3D" id="4.10.60.10">
    <property type="entry name" value="Zinc finger, CCHC-type"/>
    <property type="match status" value="1"/>
</dbReference>
<gene>
    <name evidence="4" type="ORF">FKW44_018421</name>
</gene>
<dbReference type="SUPFAM" id="SSF57756">
    <property type="entry name" value="Retrovirus zinc finger-like domains"/>
    <property type="match status" value="1"/>
</dbReference>
<proteinExistence type="predicted"/>
<keyword evidence="5" id="KW-1185">Reference proteome</keyword>
<dbReference type="SMART" id="SM00343">
    <property type="entry name" value="ZnF_C2HC"/>
    <property type="match status" value="1"/>
</dbReference>
<dbReference type="InterPro" id="IPR036875">
    <property type="entry name" value="Znf_CCHC_sf"/>
</dbReference>
<protein>
    <recommendedName>
        <fullName evidence="3">CCHC-type domain-containing protein</fullName>
    </recommendedName>
</protein>
<dbReference type="OrthoDB" id="196607at2759"/>
<dbReference type="GO" id="GO:0003676">
    <property type="term" value="F:nucleic acid binding"/>
    <property type="evidence" value="ECO:0007669"/>
    <property type="project" value="InterPro"/>
</dbReference>
<name>A0A7T8GUD2_CALRO</name>
<dbReference type="PROSITE" id="PS50158">
    <property type="entry name" value="ZF_CCHC"/>
    <property type="match status" value="1"/>
</dbReference>
<evidence type="ECO:0000256" key="2">
    <source>
        <dbReference type="SAM" id="MobiDB-lite"/>
    </source>
</evidence>
<feature type="region of interest" description="Disordered" evidence="2">
    <location>
        <begin position="1"/>
        <end position="21"/>
    </location>
</feature>
<keyword evidence="1" id="KW-0862">Zinc</keyword>
<evidence type="ECO:0000313" key="5">
    <source>
        <dbReference type="Proteomes" id="UP000595437"/>
    </source>
</evidence>
<evidence type="ECO:0000256" key="1">
    <source>
        <dbReference type="PROSITE-ProRule" id="PRU00047"/>
    </source>
</evidence>
<dbReference type="AlphaFoldDB" id="A0A7T8GUD2"/>
<sequence>MVTVARGLLSNRRESEDVAISSSEPFGLVTRRRKSPLPPTIQARQAASVLEGGVCYNCGKEGHIARYCQEQGTEEGPCQGEQYPIQQYNTQYSTTY</sequence>
<dbReference type="InterPro" id="IPR001878">
    <property type="entry name" value="Znf_CCHC"/>
</dbReference>
<accession>A0A7T8GUD2</accession>
<reference evidence="5" key="1">
    <citation type="submission" date="2021-01" db="EMBL/GenBank/DDBJ databases">
        <title>Caligus Genome Assembly.</title>
        <authorList>
            <person name="Gallardo-Escarate C."/>
        </authorList>
    </citation>
    <scope>NUCLEOTIDE SEQUENCE [LARGE SCALE GENOMIC DNA]</scope>
</reference>
<evidence type="ECO:0000259" key="3">
    <source>
        <dbReference type="PROSITE" id="PS50158"/>
    </source>
</evidence>
<feature type="domain" description="CCHC-type" evidence="3">
    <location>
        <begin position="55"/>
        <end position="70"/>
    </location>
</feature>
<evidence type="ECO:0000313" key="4">
    <source>
        <dbReference type="EMBL" id="QQP37968.1"/>
    </source>
</evidence>
<dbReference type="GO" id="GO:0008270">
    <property type="term" value="F:zinc ion binding"/>
    <property type="evidence" value="ECO:0007669"/>
    <property type="project" value="UniProtKB-KW"/>
</dbReference>
<dbReference type="EMBL" id="CP045902">
    <property type="protein sequence ID" value="QQP37968.1"/>
    <property type="molecule type" value="Genomic_DNA"/>
</dbReference>
<keyword evidence="1" id="KW-0479">Metal-binding</keyword>
<organism evidence="4 5">
    <name type="scientific">Caligus rogercresseyi</name>
    <name type="common">Sea louse</name>
    <dbReference type="NCBI Taxonomy" id="217165"/>
    <lineage>
        <taxon>Eukaryota</taxon>
        <taxon>Metazoa</taxon>
        <taxon>Ecdysozoa</taxon>
        <taxon>Arthropoda</taxon>
        <taxon>Crustacea</taxon>
        <taxon>Multicrustacea</taxon>
        <taxon>Hexanauplia</taxon>
        <taxon>Copepoda</taxon>
        <taxon>Siphonostomatoida</taxon>
        <taxon>Caligidae</taxon>
        <taxon>Caligus</taxon>
    </lineage>
</organism>
<keyword evidence="1" id="KW-0863">Zinc-finger</keyword>